<feature type="compositionally biased region" description="Low complexity" evidence="1">
    <location>
        <begin position="122"/>
        <end position="132"/>
    </location>
</feature>
<keyword evidence="2" id="KW-0732">Signal</keyword>
<dbReference type="PANTHER" id="PTHR34737:SF2">
    <property type="entry name" value="EF-HAND DOMAIN-CONTAINING PROTEIN"/>
    <property type="match status" value="1"/>
</dbReference>
<evidence type="ECO:0000313" key="4">
    <source>
        <dbReference type="EMBL" id="CCA13877.1"/>
    </source>
</evidence>
<dbReference type="PANTHER" id="PTHR34737">
    <property type="entry name" value="EF-HAND DOMAIN-CONTAINING PROTEIN"/>
    <property type="match status" value="1"/>
</dbReference>
<organism evidence="4">
    <name type="scientific">Albugo laibachii Nc14</name>
    <dbReference type="NCBI Taxonomy" id="890382"/>
    <lineage>
        <taxon>Eukaryota</taxon>
        <taxon>Sar</taxon>
        <taxon>Stramenopiles</taxon>
        <taxon>Oomycota</taxon>
        <taxon>Peronosporomycetes</taxon>
        <taxon>Albuginales</taxon>
        <taxon>Albuginaceae</taxon>
        <taxon>Albugo</taxon>
    </lineage>
</organism>
<name>F0VYL3_9STRA</name>
<feature type="chain" id="PRO_5003263212" evidence="2">
    <location>
        <begin position="21"/>
        <end position="163"/>
    </location>
</feature>
<sequence>MKTTASIAISTALLFGESAAHKQYCEKIPNCALFMANNTGGLGHVLSSGGGPRNQFGLDFKAAKYNWETVCIMDSDKDGTSNGCELGDCCCLGVGKEQRTTDLALPGDPKNRPKGTYDSSKCDSVSSSSTPSQTKNAAGHSRMSTAHLGCIGAVLAIVCIQLL</sequence>
<gene>
    <name evidence="4" type="primary">AlNc14C1G20</name>
    <name evidence="4" type="ORF">ALNC14_000200</name>
</gene>
<feature type="signal peptide" evidence="2">
    <location>
        <begin position="1"/>
        <end position="20"/>
    </location>
</feature>
<feature type="region of interest" description="Disordered" evidence="1">
    <location>
        <begin position="102"/>
        <end position="138"/>
    </location>
</feature>
<dbReference type="Pfam" id="PF24784">
    <property type="entry name" value="Temptin_C"/>
    <property type="match status" value="1"/>
</dbReference>
<evidence type="ECO:0000259" key="3">
    <source>
        <dbReference type="Pfam" id="PF24784"/>
    </source>
</evidence>
<protein>
    <submittedName>
        <fullName evidence="4">AlNc14C1G20 protein</fullName>
    </submittedName>
</protein>
<dbReference type="InterPro" id="IPR055313">
    <property type="entry name" value="Temptin-like"/>
</dbReference>
<feature type="domain" description="Temptin Cys/Cys disulfide" evidence="3">
    <location>
        <begin position="19"/>
        <end position="98"/>
    </location>
</feature>
<dbReference type="AlphaFoldDB" id="F0VYL3"/>
<reference evidence="4" key="2">
    <citation type="submission" date="2011-02" db="EMBL/GenBank/DDBJ databases">
        <authorList>
            <person name="MacLean D."/>
        </authorList>
    </citation>
    <scope>NUCLEOTIDE SEQUENCE</scope>
</reference>
<evidence type="ECO:0000256" key="1">
    <source>
        <dbReference type="SAM" id="MobiDB-lite"/>
    </source>
</evidence>
<dbReference type="EMBL" id="FR824046">
    <property type="protein sequence ID" value="CCA13877.1"/>
    <property type="molecule type" value="Genomic_DNA"/>
</dbReference>
<proteinExistence type="predicted"/>
<evidence type="ECO:0000256" key="2">
    <source>
        <dbReference type="SAM" id="SignalP"/>
    </source>
</evidence>
<reference evidence="4" key="1">
    <citation type="journal article" date="2011" name="PLoS Biol.">
        <title>Gene gain and loss during evolution of obligate parasitism in the white rust pathogen of Arabidopsis thaliana.</title>
        <authorList>
            <person name="Kemen E."/>
            <person name="Gardiner A."/>
            <person name="Schultz-Larsen T."/>
            <person name="Kemen A.C."/>
            <person name="Balmuth A.L."/>
            <person name="Robert-Seilaniantz A."/>
            <person name="Bailey K."/>
            <person name="Holub E."/>
            <person name="Studholme D.J."/>
            <person name="Maclean D."/>
            <person name="Jones J.D."/>
        </authorList>
    </citation>
    <scope>NUCLEOTIDE SEQUENCE</scope>
</reference>
<accession>F0VYL3</accession>
<dbReference type="HOGENOM" id="CLU_079777_2_0_1"/>
<dbReference type="InterPro" id="IPR057626">
    <property type="entry name" value="S-S_Temptin"/>
</dbReference>